<accession>A0A017SIK9</accession>
<organism evidence="1 2">
    <name type="scientific">Aspergillus ruber (strain CBS 135680)</name>
    <dbReference type="NCBI Taxonomy" id="1388766"/>
    <lineage>
        <taxon>Eukaryota</taxon>
        <taxon>Fungi</taxon>
        <taxon>Dikarya</taxon>
        <taxon>Ascomycota</taxon>
        <taxon>Pezizomycotina</taxon>
        <taxon>Eurotiomycetes</taxon>
        <taxon>Eurotiomycetidae</taxon>
        <taxon>Eurotiales</taxon>
        <taxon>Aspergillaceae</taxon>
        <taxon>Aspergillus</taxon>
        <taxon>Aspergillus subgen. Aspergillus</taxon>
    </lineage>
</organism>
<evidence type="ECO:0000313" key="2">
    <source>
        <dbReference type="Proteomes" id="UP000019804"/>
    </source>
</evidence>
<sequence length="133" mass="14645">MREIESKVLALLSISQSPSILTCASLLLQYASGCMAHDNHLLNYDPPDKLPPGSDPNCCLPLQPLAKHYPFCWNGLEWSRPAMTNQLVLDFKSVVGHDPNALVEVGFIISRLDMELPERLGRDRGFGGVGQLS</sequence>
<dbReference type="GeneID" id="63693574"/>
<proteinExistence type="predicted"/>
<dbReference type="Proteomes" id="UP000019804">
    <property type="component" value="Unassembled WGS sequence"/>
</dbReference>
<dbReference type="RefSeq" id="XP_040640182.1">
    <property type="nucleotide sequence ID" value="XM_040778450.1"/>
</dbReference>
<dbReference type="EMBL" id="KK088418">
    <property type="protein sequence ID" value="EYE96494.1"/>
    <property type="molecule type" value="Genomic_DNA"/>
</dbReference>
<dbReference type="AlphaFoldDB" id="A0A017SIK9"/>
<gene>
    <name evidence="1" type="ORF">EURHEDRAFT_353671</name>
</gene>
<reference evidence="2" key="1">
    <citation type="journal article" date="2014" name="Nat. Commun.">
        <title>Genomic adaptations of the halophilic Dead Sea filamentous fungus Eurotium rubrum.</title>
        <authorList>
            <person name="Kis-Papo T."/>
            <person name="Weig A.R."/>
            <person name="Riley R."/>
            <person name="Persoh D."/>
            <person name="Salamov A."/>
            <person name="Sun H."/>
            <person name="Lipzen A."/>
            <person name="Wasser S.P."/>
            <person name="Rambold G."/>
            <person name="Grigoriev I.V."/>
            <person name="Nevo E."/>
        </authorList>
    </citation>
    <scope>NUCLEOTIDE SEQUENCE [LARGE SCALE GENOMIC DNA]</scope>
    <source>
        <strain evidence="2">CBS 135680</strain>
    </source>
</reference>
<dbReference type="HOGENOM" id="CLU_1906322_0_0_1"/>
<evidence type="ECO:0000313" key="1">
    <source>
        <dbReference type="EMBL" id="EYE96494.1"/>
    </source>
</evidence>
<keyword evidence="2" id="KW-1185">Reference proteome</keyword>
<name>A0A017SIK9_ASPRC</name>
<protein>
    <submittedName>
        <fullName evidence="1">Uncharacterized protein</fullName>
    </submittedName>
</protein>